<dbReference type="AlphaFoldDB" id="A0A9P8TR38"/>
<dbReference type="Gene3D" id="3.20.20.80">
    <property type="entry name" value="Glycosidases"/>
    <property type="match status" value="1"/>
</dbReference>
<proteinExistence type="inferred from homology"/>
<keyword evidence="15" id="KW-1185">Reference proteome</keyword>
<dbReference type="GO" id="GO:0042973">
    <property type="term" value="F:glucan endo-1,3-beta-D-glucosidase activity"/>
    <property type="evidence" value="ECO:0007669"/>
    <property type="project" value="TreeGrafter"/>
</dbReference>
<evidence type="ECO:0000256" key="6">
    <source>
        <dbReference type="ARBA" id="ARBA00022729"/>
    </source>
</evidence>
<dbReference type="PANTHER" id="PTHR16631:SF14">
    <property type="entry name" value="FAMILY 17 GLUCOSIDASE SCW10-RELATED"/>
    <property type="match status" value="1"/>
</dbReference>
<evidence type="ECO:0000256" key="10">
    <source>
        <dbReference type="ARBA" id="ARBA00023316"/>
    </source>
</evidence>
<feature type="region of interest" description="Disordered" evidence="12">
    <location>
        <begin position="101"/>
        <end position="153"/>
    </location>
</feature>
<keyword evidence="5" id="KW-0165">Cleavage on pair of basic residues</keyword>
<keyword evidence="8" id="KW-0325">Glycoprotein</keyword>
<dbReference type="InterPro" id="IPR017853">
    <property type="entry name" value="GH"/>
</dbReference>
<feature type="compositionally biased region" description="Low complexity" evidence="12">
    <location>
        <begin position="101"/>
        <end position="146"/>
    </location>
</feature>
<evidence type="ECO:0000256" key="7">
    <source>
        <dbReference type="ARBA" id="ARBA00022801"/>
    </source>
</evidence>
<dbReference type="GO" id="GO:0000747">
    <property type="term" value="P:conjugation with cellular fusion"/>
    <property type="evidence" value="ECO:0007669"/>
    <property type="project" value="UniProtKB-ARBA"/>
</dbReference>
<dbReference type="InterPro" id="IPR050732">
    <property type="entry name" value="Beta-glucan_modifiers"/>
</dbReference>
<evidence type="ECO:0000256" key="13">
    <source>
        <dbReference type="SAM" id="SignalP"/>
    </source>
</evidence>
<dbReference type="GO" id="GO:0071555">
    <property type="term" value="P:cell wall organization"/>
    <property type="evidence" value="ECO:0007669"/>
    <property type="project" value="UniProtKB-KW"/>
</dbReference>
<keyword evidence="10" id="KW-0961">Cell wall biogenesis/degradation</keyword>
<dbReference type="GO" id="GO:0009277">
    <property type="term" value="C:fungal-type cell wall"/>
    <property type="evidence" value="ECO:0007669"/>
    <property type="project" value="TreeGrafter"/>
</dbReference>
<comment type="subcellular location">
    <subcellularLocation>
        <location evidence="1">Secreted</location>
        <location evidence="1">Cell wall</location>
    </subcellularLocation>
</comment>
<dbReference type="OrthoDB" id="941679at2759"/>
<dbReference type="GO" id="GO:0005576">
    <property type="term" value="C:extracellular region"/>
    <property type="evidence" value="ECO:0007669"/>
    <property type="project" value="UniProtKB-ARBA"/>
</dbReference>
<evidence type="ECO:0000256" key="9">
    <source>
        <dbReference type="ARBA" id="ARBA00023295"/>
    </source>
</evidence>
<evidence type="ECO:0008006" key="16">
    <source>
        <dbReference type="Google" id="ProtNLM"/>
    </source>
</evidence>
<keyword evidence="3" id="KW-0134">Cell wall</keyword>
<evidence type="ECO:0000256" key="11">
    <source>
        <dbReference type="ARBA" id="ARBA00056660"/>
    </source>
</evidence>
<keyword evidence="9" id="KW-0326">Glycosidase</keyword>
<evidence type="ECO:0000256" key="3">
    <source>
        <dbReference type="ARBA" id="ARBA00022512"/>
    </source>
</evidence>
<accession>A0A9P8TR38</accession>
<evidence type="ECO:0000313" key="14">
    <source>
        <dbReference type="EMBL" id="KAH3687546.1"/>
    </source>
</evidence>
<evidence type="ECO:0000256" key="12">
    <source>
        <dbReference type="SAM" id="MobiDB-lite"/>
    </source>
</evidence>
<evidence type="ECO:0000256" key="8">
    <source>
        <dbReference type="ARBA" id="ARBA00023180"/>
    </source>
</evidence>
<evidence type="ECO:0000256" key="1">
    <source>
        <dbReference type="ARBA" id="ARBA00004191"/>
    </source>
</evidence>
<dbReference type="FunFam" id="3.20.20.80:FF:000111">
    <property type="entry name" value="Soluble cell wall protein"/>
    <property type="match status" value="1"/>
</dbReference>
<comment type="function">
    <text evidence="11">Glucanases possibly play a role in cell expansion during growth, in cell-cell fusion during mating, and in spore release during sporulation.</text>
</comment>
<dbReference type="SUPFAM" id="SSF51445">
    <property type="entry name" value="(Trans)glycosidases"/>
    <property type="match status" value="1"/>
</dbReference>
<comment type="similarity">
    <text evidence="2">Belongs to the glycosyl hydrolase 17 family.</text>
</comment>
<evidence type="ECO:0000256" key="4">
    <source>
        <dbReference type="ARBA" id="ARBA00022525"/>
    </source>
</evidence>
<dbReference type="PANTHER" id="PTHR16631">
    <property type="entry name" value="GLUCAN 1,3-BETA-GLUCOSIDASE"/>
    <property type="match status" value="1"/>
</dbReference>
<reference evidence="14" key="1">
    <citation type="journal article" date="2021" name="Open Biol.">
        <title>Shared evolutionary footprints suggest mitochondrial oxidative damage underlies multiple complex I losses in fungi.</title>
        <authorList>
            <person name="Schikora-Tamarit M.A."/>
            <person name="Marcet-Houben M."/>
            <person name="Nosek J."/>
            <person name="Gabaldon T."/>
        </authorList>
    </citation>
    <scope>NUCLEOTIDE SEQUENCE</scope>
    <source>
        <strain evidence="14">CBS2887</strain>
    </source>
</reference>
<dbReference type="GO" id="GO:0009986">
    <property type="term" value="C:cell surface"/>
    <property type="evidence" value="ECO:0007669"/>
    <property type="project" value="TreeGrafter"/>
</dbReference>
<dbReference type="Proteomes" id="UP000774326">
    <property type="component" value="Unassembled WGS sequence"/>
</dbReference>
<dbReference type="EMBL" id="JAEUBG010000756">
    <property type="protein sequence ID" value="KAH3687546.1"/>
    <property type="molecule type" value="Genomic_DNA"/>
</dbReference>
<comment type="caution">
    <text evidence="14">The sequence shown here is derived from an EMBL/GenBank/DDBJ whole genome shotgun (WGS) entry which is preliminary data.</text>
</comment>
<feature type="signal peptide" evidence="13">
    <location>
        <begin position="1"/>
        <end position="22"/>
    </location>
</feature>
<name>A0A9P8TR38_WICPI</name>
<reference evidence="14" key="2">
    <citation type="submission" date="2021-01" db="EMBL/GenBank/DDBJ databases">
        <authorList>
            <person name="Schikora-Tamarit M.A."/>
        </authorList>
    </citation>
    <scope>NUCLEOTIDE SEQUENCE</scope>
    <source>
        <strain evidence="14">CBS2887</strain>
    </source>
</reference>
<evidence type="ECO:0000256" key="2">
    <source>
        <dbReference type="ARBA" id="ARBA00008773"/>
    </source>
</evidence>
<evidence type="ECO:0000313" key="15">
    <source>
        <dbReference type="Proteomes" id="UP000774326"/>
    </source>
</evidence>
<evidence type="ECO:0000256" key="5">
    <source>
        <dbReference type="ARBA" id="ARBA00022685"/>
    </source>
</evidence>
<keyword evidence="4" id="KW-0964">Secreted</keyword>
<gene>
    <name evidence="14" type="ORF">WICPIJ_001468</name>
</gene>
<feature type="chain" id="PRO_5040134167" description="Glycoside hydrolase family 17 protein" evidence="13">
    <location>
        <begin position="23"/>
        <end position="400"/>
    </location>
</feature>
<keyword evidence="6 13" id="KW-0732">Signal</keyword>
<keyword evidence="7" id="KW-0378">Hydrolase</keyword>
<sequence length="400" mass="41361">MLFNNLVKSATLAASLAAAAPAHVHNQHKRNIVYVTETNIVVVTANAPQTIAGADTTLTLDTLNTASSASFAPASAYIREAQGTAAAVAVVDNEDVAATTEATTTEAAATTATEAAATTAAETEATTSTTSVSSAAATTTASSGSTPQGKGITYSPYTSSGQCKTLAEVKSDLEKLTSYEIIRLYGVDCSQVEFVLQAKTSSQKLFLGIYFMDAIDAGISELASAISSYGSWDDVITVAIGNELVNSGEASVSQVASYVATGRSALTAAGYTGPVVSVDTHVATINNPGLCDISDYIAINAHAYFDYNTVAADAGSWLLLQIQRVWSACGGNKKVYVTESGWPHQGDTYGVAIASPAAQSAAISSIVSTVGDDVILFTAFDDLWKADGAQHCEKYWGFIN</sequence>
<protein>
    <recommendedName>
        <fullName evidence="16">Glycoside hydrolase family 17 protein</fullName>
    </recommendedName>
</protein>
<organism evidence="14 15">
    <name type="scientific">Wickerhamomyces pijperi</name>
    <name type="common">Yeast</name>
    <name type="synonym">Pichia pijperi</name>
    <dbReference type="NCBI Taxonomy" id="599730"/>
    <lineage>
        <taxon>Eukaryota</taxon>
        <taxon>Fungi</taxon>
        <taxon>Dikarya</taxon>
        <taxon>Ascomycota</taxon>
        <taxon>Saccharomycotina</taxon>
        <taxon>Saccharomycetes</taxon>
        <taxon>Phaffomycetales</taxon>
        <taxon>Wickerhamomycetaceae</taxon>
        <taxon>Wickerhamomyces</taxon>
    </lineage>
</organism>